<dbReference type="RefSeq" id="WP_188890715.1">
    <property type="nucleotide sequence ID" value="NZ_BMHY01000007.1"/>
</dbReference>
<sequence>MSNQPVDVQSYLDTHDQLQEAIAGLDEVQLKWKETPEKWSVTEVLTHLADHNIVVSFRIRDILADTKATLPAFNQDLWVSGQSGNEGEVSDVLALFKALLVYNSLLFGRLSEADWEKSGINFKGDTVSVAAAVRGFTNHVKHHIGQIDRIKAAYSKI</sequence>
<reference evidence="2 3" key="1">
    <citation type="journal article" date="2014" name="Int. J. Syst. Evol. Microbiol.">
        <title>Complete genome sequence of Corynebacterium casei LMG S-19264T (=DSM 44701T), isolated from a smear-ripened cheese.</title>
        <authorList>
            <consortium name="US DOE Joint Genome Institute (JGI-PGF)"/>
            <person name="Walter F."/>
            <person name="Albersmeier A."/>
            <person name="Kalinowski J."/>
            <person name="Ruckert C."/>
        </authorList>
    </citation>
    <scope>NUCLEOTIDE SEQUENCE [LARGE SCALE GENOMIC DNA]</scope>
    <source>
        <strain evidence="2 3">CGMCC 1.15286</strain>
    </source>
</reference>
<keyword evidence="3" id="KW-1185">Reference proteome</keyword>
<gene>
    <name evidence="2" type="ORF">GCM10010918_37480</name>
</gene>
<evidence type="ECO:0000313" key="2">
    <source>
        <dbReference type="EMBL" id="GGG77316.1"/>
    </source>
</evidence>
<dbReference type="SUPFAM" id="SSF109854">
    <property type="entry name" value="DinB/YfiT-like putative metalloenzymes"/>
    <property type="match status" value="1"/>
</dbReference>
<comment type="caution">
    <text evidence="2">The sequence shown here is derived from an EMBL/GenBank/DDBJ whole genome shotgun (WGS) entry which is preliminary data.</text>
</comment>
<dbReference type="Proteomes" id="UP000600247">
    <property type="component" value="Unassembled WGS sequence"/>
</dbReference>
<organism evidence="2 3">
    <name type="scientific">Paenibacillus radicis</name>
    <name type="common">ex Gao et al. 2016</name>
    <dbReference type="NCBI Taxonomy" id="1737354"/>
    <lineage>
        <taxon>Bacteria</taxon>
        <taxon>Bacillati</taxon>
        <taxon>Bacillota</taxon>
        <taxon>Bacilli</taxon>
        <taxon>Bacillales</taxon>
        <taxon>Paenibacillaceae</taxon>
        <taxon>Paenibacillus</taxon>
    </lineage>
</organism>
<name>A0A917HF95_9BACL</name>
<dbReference type="Gene3D" id="1.20.120.450">
    <property type="entry name" value="dinb family like domain"/>
    <property type="match status" value="1"/>
</dbReference>
<dbReference type="AlphaFoldDB" id="A0A917HF95"/>
<protein>
    <recommendedName>
        <fullName evidence="1">DinB-like domain-containing protein</fullName>
    </recommendedName>
</protein>
<evidence type="ECO:0000259" key="1">
    <source>
        <dbReference type="Pfam" id="PF12867"/>
    </source>
</evidence>
<feature type="domain" description="DinB-like" evidence="1">
    <location>
        <begin position="14"/>
        <end position="147"/>
    </location>
</feature>
<accession>A0A917HF95</accession>
<proteinExistence type="predicted"/>
<dbReference type="EMBL" id="BMHY01000007">
    <property type="protein sequence ID" value="GGG77316.1"/>
    <property type="molecule type" value="Genomic_DNA"/>
</dbReference>
<evidence type="ECO:0000313" key="3">
    <source>
        <dbReference type="Proteomes" id="UP000600247"/>
    </source>
</evidence>
<dbReference type="Pfam" id="PF12867">
    <property type="entry name" value="DinB_2"/>
    <property type="match status" value="1"/>
</dbReference>
<dbReference type="InterPro" id="IPR024775">
    <property type="entry name" value="DinB-like"/>
</dbReference>
<dbReference type="InterPro" id="IPR034660">
    <property type="entry name" value="DinB/YfiT-like"/>
</dbReference>